<dbReference type="SUPFAM" id="SSF81631">
    <property type="entry name" value="PAP/OAS1 substrate-binding domain"/>
    <property type="match status" value="1"/>
</dbReference>
<dbReference type="RefSeq" id="XP_050941761.1">
    <property type="nucleotide sequence ID" value="XM_051085804.1"/>
</dbReference>
<dbReference type="PANTHER" id="PTHR23092:SF48">
    <property type="entry name" value="NUCLEOTIDYLTRANSFERASE FAMILY PROTEIN"/>
    <property type="match status" value="1"/>
</dbReference>
<keyword evidence="6" id="KW-1185">Reference proteome</keyword>
<evidence type="ECO:0000313" key="9">
    <source>
        <dbReference type="RefSeq" id="XP_050941762.1"/>
    </source>
</evidence>
<dbReference type="RefSeq" id="XP_050941768.1">
    <property type="nucleotide sequence ID" value="XM_051085811.1"/>
</dbReference>
<keyword evidence="1" id="KW-0479">Metal-binding</keyword>
<evidence type="ECO:0000313" key="12">
    <source>
        <dbReference type="RefSeq" id="XP_050941765.1"/>
    </source>
</evidence>
<evidence type="ECO:0000313" key="13">
    <source>
        <dbReference type="RefSeq" id="XP_050941766.1"/>
    </source>
</evidence>
<dbReference type="RefSeq" id="XP_050941766.1">
    <property type="nucleotide sequence ID" value="XM_051085809.1"/>
</dbReference>
<evidence type="ECO:0000256" key="1">
    <source>
        <dbReference type="ARBA" id="ARBA00022723"/>
    </source>
</evidence>
<evidence type="ECO:0000259" key="4">
    <source>
        <dbReference type="Pfam" id="PF03828"/>
    </source>
</evidence>
<dbReference type="Proteomes" id="UP001652600">
    <property type="component" value="Chromosome 6"/>
</dbReference>
<dbReference type="GeneID" id="103483113"/>
<feature type="domain" description="Poly(A) RNA polymerase mitochondrial-like central palm" evidence="5">
    <location>
        <begin position="1206"/>
        <end position="1302"/>
    </location>
</feature>
<protein>
    <submittedName>
        <fullName evidence="7 8">Uncharacterized protein LOC103483113 isoform X1</fullName>
    </submittedName>
</protein>
<feature type="region of interest" description="Disordered" evidence="3">
    <location>
        <begin position="1314"/>
        <end position="1337"/>
    </location>
</feature>
<dbReference type="RefSeq" id="XP_050941764.1">
    <property type="nucleotide sequence ID" value="XM_051085807.1"/>
</dbReference>
<feature type="region of interest" description="Disordered" evidence="3">
    <location>
        <begin position="494"/>
        <end position="528"/>
    </location>
</feature>
<dbReference type="InterPro" id="IPR002058">
    <property type="entry name" value="PAP_assoc"/>
</dbReference>
<accession>A0ABM3KVE9</accession>
<feature type="compositionally biased region" description="Basic and acidic residues" evidence="3">
    <location>
        <begin position="1041"/>
        <end position="1050"/>
    </location>
</feature>
<keyword evidence="2" id="KW-0460">Magnesium</keyword>
<dbReference type="SUPFAM" id="SSF81301">
    <property type="entry name" value="Nucleotidyltransferase"/>
    <property type="match status" value="1"/>
</dbReference>
<dbReference type="RefSeq" id="XP_050941770.1">
    <property type="nucleotide sequence ID" value="XM_051085813.1"/>
</dbReference>
<dbReference type="RefSeq" id="XP_050941762.1">
    <property type="nucleotide sequence ID" value="XM_051085805.1"/>
</dbReference>
<proteinExistence type="predicted"/>
<evidence type="ECO:0000313" key="6">
    <source>
        <dbReference type="Proteomes" id="UP001652600"/>
    </source>
</evidence>
<dbReference type="InterPro" id="IPR043519">
    <property type="entry name" value="NT_sf"/>
</dbReference>
<dbReference type="Gene3D" id="1.10.1410.10">
    <property type="match status" value="1"/>
</dbReference>
<dbReference type="RefSeq" id="XP_050941765.1">
    <property type="nucleotide sequence ID" value="XM_051085808.1"/>
</dbReference>
<dbReference type="PANTHER" id="PTHR23092">
    <property type="entry name" value="POLY(A) RNA POLYMERASE"/>
    <property type="match status" value="1"/>
</dbReference>
<feature type="region of interest" description="Disordered" evidence="3">
    <location>
        <begin position="409"/>
        <end position="434"/>
    </location>
</feature>
<evidence type="ECO:0000256" key="3">
    <source>
        <dbReference type="SAM" id="MobiDB-lite"/>
    </source>
</evidence>
<dbReference type="Gene3D" id="3.30.460.10">
    <property type="entry name" value="Beta Polymerase, domain 2"/>
    <property type="match status" value="1"/>
</dbReference>
<evidence type="ECO:0000313" key="8">
    <source>
        <dbReference type="RefSeq" id="XP_050941761.1"/>
    </source>
</evidence>
<evidence type="ECO:0000259" key="5">
    <source>
        <dbReference type="Pfam" id="PF22600"/>
    </source>
</evidence>
<evidence type="ECO:0000313" key="10">
    <source>
        <dbReference type="RefSeq" id="XP_050941763.1"/>
    </source>
</evidence>
<dbReference type="RefSeq" id="XP_050941767.1">
    <property type="nucleotide sequence ID" value="XM_051085810.1"/>
</dbReference>
<feature type="region of interest" description="Disordered" evidence="3">
    <location>
        <begin position="1041"/>
        <end position="1091"/>
    </location>
</feature>
<organism evidence="6 13">
    <name type="scientific">Cucumis melo</name>
    <name type="common">Muskmelon</name>
    <dbReference type="NCBI Taxonomy" id="3656"/>
    <lineage>
        <taxon>Eukaryota</taxon>
        <taxon>Viridiplantae</taxon>
        <taxon>Streptophyta</taxon>
        <taxon>Embryophyta</taxon>
        <taxon>Tracheophyta</taxon>
        <taxon>Spermatophyta</taxon>
        <taxon>Magnoliopsida</taxon>
        <taxon>eudicotyledons</taxon>
        <taxon>Gunneridae</taxon>
        <taxon>Pentapetalae</taxon>
        <taxon>rosids</taxon>
        <taxon>fabids</taxon>
        <taxon>Cucurbitales</taxon>
        <taxon>Cucurbitaceae</taxon>
        <taxon>Benincaseae</taxon>
        <taxon>Cucumis</taxon>
    </lineage>
</organism>
<dbReference type="InterPro" id="IPR054708">
    <property type="entry name" value="MTPAP-like_central"/>
</dbReference>
<gene>
    <name evidence="7 8 9 10 11 12 13 14 15 16 17" type="primary">LOC103483113</name>
</gene>
<feature type="compositionally biased region" description="Basic residues" evidence="3">
    <location>
        <begin position="422"/>
        <end position="431"/>
    </location>
</feature>
<reference evidence="7 8" key="1">
    <citation type="submission" date="2025-05" db="UniProtKB">
        <authorList>
            <consortium name="RefSeq"/>
        </authorList>
    </citation>
    <scope>IDENTIFICATION</scope>
    <source>
        <tissue evidence="7 8">Stem</tissue>
    </source>
</reference>
<dbReference type="RefSeq" id="XP_050941760.1">
    <property type="nucleotide sequence ID" value="XM_051085803.1"/>
</dbReference>
<dbReference type="RefSeq" id="XP_050941769.1">
    <property type="nucleotide sequence ID" value="XM_051085812.1"/>
</dbReference>
<feature type="compositionally biased region" description="Basic residues" evidence="3">
    <location>
        <begin position="508"/>
        <end position="517"/>
    </location>
</feature>
<evidence type="ECO:0000313" key="17">
    <source>
        <dbReference type="RefSeq" id="XP_050941770.1"/>
    </source>
</evidence>
<dbReference type="InterPro" id="IPR045862">
    <property type="entry name" value="Trf4-like"/>
</dbReference>
<evidence type="ECO:0000313" key="7">
    <source>
        <dbReference type="RefSeq" id="XP_050941760.1"/>
    </source>
</evidence>
<evidence type="ECO:0000313" key="15">
    <source>
        <dbReference type="RefSeq" id="XP_050941768.1"/>
    </source>
</evidence>
<evidence type="ECO:0000313" key="11">
    <source>
        <dbReference type="RefSeq" id="XP_050941764.1"/>
    </source>
</evidence>
<sequence>MAQNQLIDSLTSHISLYHSTSLPLNPDTNSNPRSSILKWFSSLSVHQRQAHLTVVDFKFVQILIQMVAEVRRRGHGFFIILPDILSTDPLHLPSLCFKKSRGLLSRVSESNESQRMIFESTRLFGSREGDKLEECSCSLKNIDSITVSEEFVSNVDKFVEAMDGVSNGAFLRGEGGDLASHWAELNWLKAKGYYSMEAFVANKLEVALRLSWMNLNNGKKRSVKFKEKATATGMATNVFWRKKGCVDWWDKLDYSSRKKILTAILGKSAKNLTHEILRWTSGLAEHEMGLFSAEWNRPFRYNCTTSPPRSMLTSQADLHIDFNIIPATHSGKPYLLSNIFRNLLVLQDIVTMVSSCLHDEYYKCNLFYSTLGSICAIPDCILRKLREFLMFISLDCTKFELLGEGNSKSFPSKSREHVGASSRRKKGKSRKSQNPVLRACVDDLSSNNFMKRQEYDKECGHRGGEVMTDSTTMSIMSKGNETCREIPADVSKTVHDQKMSVGKDQGSVRKKKKHKSKNSGGNSRLVEIRPSVGPAVKFSSPSFSSQDQVAELDKDSIFIKPSISNIKNDSTNNFDSSTVISSPLVLSNEPNREYESILNIEVHEVSGITKSVCQIGPGESQFSKGIIENQFLSSTMENSSSFMDCSAVPSHLPSLELKNIVKSDVNVKSSVRTCELGDKSSLLDKLPRTIDVKEKSCSSRHRFSGDTCNARTLNPLEHSPYEWHGVASLYIPSFNSHLPPATDRLHLDVGHNWHNHFRRSFTPAMHQSRNSSAKGGCNPILTRPLLMSLDWPPVLRSASGLASTMTSNHDIGFLSRRQSTFCQGFPNSSSQISTEDEKYSGKLTDFPDLSNNQDLADECDGNWISEEELEMHAVSGIDYNQYFGGGVMYWNPSDHHGTGFSRPPSLSSDDSSWAWREADMNRTVDDMVAFSSSYSNGLTSPTATSFCSPFDPLGSGKQALGYVVQGTDIPNNMLHSSTTMKDTVTEEDDPRSLPNFSSDVEGKAGDSHSFPILRPIVIPSMSRERSRSEFCHGYDHKSPCIPPTRREQSRVKRPPSPVVLCVPRAPIPPPPSPVSDSRKHRGFPTVRSGSSSPRHWGVKGWYPDGTNLEEACLRIDGAEVVWPNWRNKSNSNCSTVQPLSLIAVPQIALDQEHPDVAFPLFPPTISCSVKKESLSLMHNRLHDEIDSFCKHVAAENMAKKPYITWAVKRVTRSLQVLWPRSRTNIFGSNATGLSLPTSDVDLVVCLPPVRNLEPIKEAGILEGRNGIKETCLQHAARYLSNQEWVKSDSLKTVENTAIPIIMLVVEVPHDLITSSTSNMQSPKEESSAVSGEQDTNNLNDMASLEDSVLPKCLEVNYDSSISTKSVRIDISFKTPSHTGLQTSELVKELTEQFPATIPLALVLKKFLADRSLDQSYSGGLSSYCLVLLIIRFLQHEHHLGRPINQNFGSLLMDFLYFFGNVFDPRQMRISIQGSGVYIKRERGYSIDPLHIDDPLFPMNNVGRNCFRIHQCVKAFSEAYSIMESVLISLHDHGDASSDATNRMLQKIIPSIDLS</sequence>
<evidence type="ECO:0000256" key="2">
    <source>
        <dbReference type="ARBA" id="ARBA00022842"/>
    </source>
</evidence>
<evidence type="ECO:0000313" key="16">
    <source>
        <dbReference type="RefSeq" id="XP_050941769.1"/>
    </source>
</evidence>
<dbReference type="Pfam" id="PF03828">
    <property type="entry name" value="PAP_assoc"/>
    <property type="match status" value="1"/>
</dbReference>
<dbReference type="Pfam" id="PF22600">
    <property type="entry name" value="MTPAP-like_central"/>
    <property type="match status" value="1"/>
</dbReference>
<evidence type="ECO:0000313" key="14">
    <source>
        <dbReference type="RefSeq" id="XP_050941767.1"/>
    </source>
</evidence>
<feature type="domain" description="PAP-associated" evidence="4">
    <location>
        <begin position="1446"/>
        <end position="1495"/>
    </location>
</feature>
<name>A0ABM3KVE9_CUCME</name>
<dbReference type="RefSeq" id="XP_050941763.1">
    <property type="nucleotide sequence ID" value="XM_051085806.1"/>
</dbReference>